<keyword evidence="2" id="KW-1133">Transmembrane helix</keyword>
<reference evidence="3 4" key="1">
    <citation type="submission" date="2014-01" db="EMBL/GenBank/DDBJ databases">
        <authorList>
            <consortium name="DOE Joint Genome Institute"/>
            <person name="Anderson I."/>
            <person name="Huntemann M."/>
            <person name="Han J."/>
            <person name="Chen A."/>
            <person name="Kyrpides N."/>
            <person name="Mavromatis K."/>
            <person name="Markowitz V."/>
            <person name="Palaniappan K."/>
            <person name="Ivanova N."/>
            <person name="Schaumberg A."/>
            <person name="Pati A."/>
            <person name="Liolios K."/>
            <person name="Nordberg H.P."/>
            <person name="Cantor M.N."/>
            <person name="Hua S.X."/>
            <person name="Woyke T."/>
        </authorList>
    </citation>
    <scope>NUCLEOTIDE SEQUENCE [LARGE SCALE GENOMIC DNA]</scope>
    <source>
        <strain evidence="3 4">XH-48</strain>
    </source>
</reference>
<feature type="region of interest" description="Disordered" evidence="1">
    <location>
        <begin position="307"/>
        <end position="329"/>
    </location>
</feature>
<evidence type="ECO:0000313" key="3">
    <source>
        <dbReference type="EMBL" id="AHG01031.1"/>
    </source>
</evidence>
<gene>
    <name evidence="3" type="ORF">HALLA_13470</name>
</gene>
<dbReference type="AlphaFoldDB" id="W0JQM3"/>
<sequence>MGAGAGIGVGATADDTEESRTAFTGSTNETAVSLAQESGPQDDFVVVRPGNNILVSGESVNETSTQGFITHEINGEDEYLIVGSSFGNERLEVGGQLVEVDDNTDDTTYIQRVDGSPDLETTDGDQIEVDPDDGGKLKTASGDDIVVNTGDGNEVLTYDQYDQPILEIEITKVNDPAEGENLVVNTSITNHGYDNYAGDRTVSWNGESKTAPVNVNPESQVNESFVFETEDGDSSAGQVEFDVGEQSVTQDVDIEEAEILISDFGTTTAVAGDDILIGAEFERIGDVPVEDMTVEFTVGNETVETDSLEIDPGDTEDGEISYETSSSDVPELDVGVEIPELGLSNETTATVVSKDDHEENMNVEIPPDELEIGNFSEELEVTGEFEYNGEEIPNGETDVPTEFLVNGTVVEERDVTIDESPFEETFTWEFNESTMPIENVSLRTPSGENVTEFDRDLDIEFEEFNETFSSNEPLEATVRVENNGEVPELQNLSVGVEDADNVASNVTQTREFLLNESESIEETFSFDLTANASSGIELVANTTTVSENVTANRSVFEASDLELDGASNPRSNLTMSGNITNIGDLVDTQTVQFVLDGETVFEEELTLESSESETVLADIEPPEESGEYTYGITTNNESLNASSAVERSATIEGMADQGLLDRITPLHLGVLVLGLLALVGILLAYQNNPGAFRSRAAALTAGAQGAVQRVFGGGDTIVVENGLSRDATVRLRVRDSNEVVFLEDLTLADGEQREFKCLPDSDEFEVGAGVDDIDSHAQVFQTKPNGVGVRLEPDGIRITEQ</sequence>
<protein>
    <recommendedName>
        <fullName evidence="5">CARDB domain-containing protein</fullName>
    </recommendedName>
</protein>
<dbReference type="HOGENOM" id="CLU_351146_0_0_2"/>
<dbReference type="Proteomes" id="UP000019024">
    <property type="component" value="Chromosome"/>
</dbReference>
<evidence type="ECO:0008006" key="5">
    <source>
        <dbReference type="Google" id="ProtNLM"/>
    </source>
</evidence>
<organism evidence="3 4">
    <name type="scientific">Halostagnicola larsenii XH-48</name>
    <dbReference type="NCBI Taxonomy" id="797299"/>
    <lineage>
        <taxon>Archaea</taxon>
        <taxon>Methanobacteriati</taxon>
        <taxon>Methanobacteriota</taxon>
        <taxon>Stenosarchaea group</taxon>
        <taxon>Halobacteria</taxon>
        <taxon>Halobacteriales</taxon>
        <taxon>Natrialbaceae</taxon>
        <taxon>Halostagnicola</taxon>
    </lineage>
</organism>
<keyword evidence="4" id="KW-1185">Reference proteome</keyword>
<feature type="compositionally biased region" description="Acidic residues" evidence="1">
    <location>
        <begin position="120"/>
        <end position="132"/>
    </location>
</feature>
<keyword evidence="2" id="KW-0812">Transmembrane</keyword>
<feature type="transmembrane region" description="Helical" evidence="2">
    <location>
        <begin position="666"/>
        <end position="685"/>
    </location>
</feature>
<feature type="region of interest" description="Disordered" evidence="1">
    <location>
        <begin position="113"/>
        <end position="140"/>
    </location>
</feature>
<feature type="region of interest" description="Disordered" evidence="1">
    <location>
        <begin position="1"/>
        <end position="28"/>
    </location>
</feature>
<proteinExistence type="predicted"/>
<dbReference type="eggNOG" id="arCOG07560">
    <property type="taxonomic scope" value="Archaea"/>
</dbReference>
<evidence type="ECO:0000256" key="2">
    <source>
        <dbReference type="SAM" id="Phobius"/>
    </source>
</evidence>
<dbReference type="KEGG" id="hlr:HALLA_13470"/>
<accession>W0JQM3</accession>
<evidence type="ECO:0000256" key="1">
    <source>
        <dbReference type="SAM" id="MobiDB-lite"/>
    </source>
</evidence>
<evidence type="ECO:0000313" key="4">
    <source>
        <dbReference type="Proteomes" id="UP000019024"/>
    </source>
</evidence>
<keyword evidence="2" id="KW-0472">Membrane</keyword>
<dbReference type="EMBL" id="CP007055">
    <property type="protein sequence ID" value="AHG01031.1"/>
    <property type="molecule type" value="Genomic_DNA"/>
</dbReference>
<name>W0JQM3_9EURY</name>
<feature type="compositionally biased region" description="Acidic residues" evidence="1">
    <location>
        <begin position="307"/>
        <end position="320"/>
    </location>
</feature>